<reference evidence="2" key="1">
    <citation type="journal article" date="2016" name="Gigascience">
        <title>De novo construction of an expanded transcriptome assembly for the western tarnished plant bug, Lygus hesperus.</title>
        <authorList>
            <person name="Tassone E.E."/>
            <person name="Geib S.M."/>
            <person name="Hall B."/>
            <person name="Fabrick J.A."/>
            <person name="Brent C.S."/>
            <person name="Hull J.J."/>
        </authorList>
    </citation>
    <scope>NUCLEOTIDE SEQUENCE</scope>
</reference>
<dbReference type="AlphaFoldDB" id="A0A146LGD8"/>
<evidence type="ECO:0000313" key="2">
    <source>
        <dbReference type="EMBL" id="JAQ07244.1"/>
    </source>
</evidence>
<dbReference type="EMBL" id="GDHC01011385">
    <property type="protein sequence ID" value="JAQ07244.1"/>
    <property type="molecule type" value="Transcribed_RNA"/>
</dbReference>
<keyword evidence="1" id="KW-0812">Transmembrane</keyword>
<gene>
    <name evidence="2" type="ORF">g.41719</name>
</gene>
<accession>A0A146LGD8</accession>
<keyword evidence="1" id="KW-0472">Membrane</keyword>
<sequence length="148" mass="16603">FFFVYKTIYFVFCNIKDGTIFSLTISVLVGAINFNFIFVIDEFILEEYVGDIEFGFPDGPVEGETVRFVVVELVCSADHFILVTGSLVFVWGNHDEESVRVAALPTTGELQSFGDSTGDPLKIEIIVTAHDLGTYKKNCTYFVRMSIK</sequence>
<keyword evidence="1" id="KW-1133">Transmembrane helix</keyword>
<feature type="non-terminal residue" evidence="2">
    <location>
        <position position="1"/>
    </location>
</feature>
<name>A0A146LGD8_LYGHE</name>
<organism evidence="2">
    <name type="scientific">Lygus hesperus</name>
    <name type="common">Western plant bug</name>
    <dbReference type="NCBI Taxonomy" id="30085"/>
    <lineage>
        <taxon>Eukaryota</taxon>
        <taxon>Metazoa</taxon>
        <taxon>Ecdysozoa</taxon>
        <taxon>Arthropoda</taxon>
        <taxon>Hexapoda</taxon>
        <taxon>Insecta</taxon>
        <taxon>Pterygota</taxon>
        <taxon>Neoptera</taxon>
        <taxon>Paraneoptera</taxon>
        <taxon>Hemiptera</taxon>
        <taxon>Heteroptera</taxon>
        <taxon>Panheteroptera</taxon>
        <taxon>Cimicomorpha</taxon>
        <taxon>Miridae</taxon>
        <taxon>Mirini</taxon>
        <taxon>Lygus</taxon>
    </lineage>
</organism>
<protein>
    <submittedName>
        <fullName evidence="2">Uncharacterized protein</fullName>
    </submittedName>
</protein>
<proteinExistence type="predicted"/>
<feature type="transmembrane region" description="Helical" evidence="1">
    <location>
        <begin position="20"/>
        <end position="40"/>
    </location>
</feature>
<evidence type="ECO:0000256" key="1">
    <source>
        <dbReference type="SAM" id="Phobius"/>
    </source>
</evidence>